<dbReference type="Gene3D" id="2.115.10.20">
    <property type="entry name" value="Glycosyl hydrolase domain, family 43"/>
    <property type="match status" value="1"/>
</dbReference>
<dbReference type="PANTHER" id="PTHR43301">
    <property type="entry name" value="ARABINAN ENDO-1,5-ALPHA-L-ARABINOSIDASE"/>
    <property type="match status" value="1"/>
</dbReference>
<evidence type="ECO:0000313" key="2">
    <source>
        <dbReference type="Proteomes" id="UP000606653"/>
    </source>
</evidence>
<dbReference type="EMBL" id="BMLN01000003">
    <property type="protein sequence ID" value="GGN96955.1"/>
    <property type="molecule type" value="Genomic_DNA"/>
</dbReference>
<dbReference type="SUPFAM" id="SSF75005">
    <property type="entry name" value="Arabinanase/levansucrase/invertase"/>
    <property type="match status" value="1"/>
</dbReference>
<evidence type="ECO:0008006" key="3">
    <source>
        <dbReference type="Google" id="ProtNLM"/>
    </source>
</evidence>
<proteinExistence type="predicted"/>
<dbReference type="CDD" id="cd08983">
    <property type="entry name" value="GH43_Bt3655-like"/>
    <property type="match status" value="1"/>
</dbReference>
<sequence length="330" mass="37421">MEGAEFKLEAYLFVHFKEKKTPDGEQVYFALSRDGFNWETVNGGQPVLESILGEKGVRDHTIVRTDEGKFYILATDLSLANSFEGKYKGDWANIGTGGSKCLSLWESEDLINWSAQRLVELGDENFGCLWAPDIIRDPKEGDYVVHWSSSHAFNNYGPKAIYYSRTRDFQTFTEPKLLCQKSDSGIIDSAIYEEDGFFYRFLKSEANPETLILEKGASITGEDYTRVPVFDEEMAKLQQGVYEAPTAFRLKNGKWCLMLDFYGVEGEGQGYVPFIADTLADGRFIRSDESFSFPYGFKHGTILGITDEEYQRIKTHYESVKSAGKSDETD</sequence>
<dbReference type="Proteomes" id="UP000606653">
    <property type="component" value="Unassembled WGS sequence"/>
</dbReference>
<dbReference type="InterPro" id="IPR023296">
    <property type="entry name" value="Glyco_hydro_beta-prop_sf"/>
</dbReference>
<comment type="caution">
    <text evidence="1">The sequence shown here is derived from an EMBL/GenBank/DDBJ whole genome shotgun (WGS) entry which is preliminary data.</text>
</comment>
<gene>
    <name evidence="1" type="ORF">GCM10010969_14420</name>
</gene>
<organism evidence="1 2">
    <name type="scientific">Saccharibacillus kuerlensis</name>
    <dbReference type="NCBI Taxonomy" id="459527"/>
    <lineage>
        <taxon>Bacteria</taxon>
        <taxon>Bacillati</taxon>
        <taxon>Bacillota</taxon>
        <taxon>Bacilli</taxon>
        <taxon>Bacillales</taxon>
        <taxon>Paenibacillaceae</taxon>
        <taxon>Saccharibacillus</taxon>
    </lineage>
</organism>
<reference evidence="2" key="1">
    <citation type="journal article" date="2019" name="Int. J. Syst. Evol. Microbiol.">
        <title>The Global Catalogue of Microorganisms (GCM) 10K type strain sequencing project: providing services to taxonomists for standard genome sequencing and annotation.</title>
        <authorList>
            <consortium name="The Broad Institute Genomics Platform"/>
            <consortium name="The Broad Institute Genome Sequencing Center for Infectious Disease"/>
            <person name="Wu L."/>
            <person name="Ma J."/>
        </authorList>
    </citation>
    <scope>NUCLEOTIDE SEQUENCE [LARGE SCALE GENOMIC DNA]</scope>
    <source>
        <strain evidence="2">CGMCC 1.6964</strain>
    </source>
</reference>
<dbReference type="PANTHER" id="PTHR43301:SF3">
    <property type="entry name" value="ARABINAN ENDO-1,5-ALPHA-L-ARABINOSIDASE A-RELATED"/>
    <property type="match status" value="1"/>
</dbReference>
<keyword evidence="2" id="KW-1185">Reference proteome</keyword>
<protein>
    <recommendedName>
        <fullName evidence="3">1,4-beta-xylanase</fullName>
    </recommendedName>
</protein>
<accession>A0ABQ2KYD2</accession>
<evidence type="ECO:0000313" key="1">
    <source>
        <dbReference type="EMBL" id="GGN96955.1"/>
    </source>
</evidence>
<dbReference type="InterPro" id="IPR050727">
    <property type="entry name" value="GH43_arabinanases"/>
</dbReference>
<name>A0ABQ2KYD2_9BACL</name>